<protein>
    <submittedName>
        <fullName evidence="1">Uncharacterized protein</fullName>
    </submittedName>
</protein>
<dbReference type="Proteomes" id="UP000292957">
    <property type="component" value="Unassembled WGS sequence"/>
</dbReference>
<dbReference type="EMBL" id="ML143584">
    <property type="protein sequence ID" value="TBU21695.1"/>
    <property type="molecule type" value="Genomic_DNA"/>
</dbReference>
<dbReference type="AlphaFoldDB" id="A0A4Q9M4G8"/>
<organism evidence="1">
    <name type="scientific">Dichomitus squalens</name>
    <dbReference type="NCBI Taxonomy" id="114155"/>
    <lineage>
        <taxon>Eukaryota</taxon>
        <taxon>Fungi</taxon>
        <taxon>Dikarya</taxon>
        <taxon>Basidiomycota</taxon>
        <taxon>Agaricomycotina</taxon>
        <taxon>Agaricomycetes</taxon>
        <taxon>Polyporales</taxon>
        <taxon>Polyporaceae</taxon>
        <taxon>Dichomitus</taxon>
    </lineage>
</organism>
<name>A0A4Q9M4G8_9APHY</name>
<evidence type="ECO:0000313" key="1">
    <source>
        <dbReference type="EMBL" id="TBU21695.1"/>
    </source>
</evidence>
<proteinExistence type="predicted"/>
<gene>
    <name evidence="1" type="ORF">BD311DRAFT_192461</name>
</gene>
<accession>A0A4Q9M4G8</accession>
<reference evidence="1" key="1">
    <citation type="submission" date="2019-01" db="EMBL/GenBank/DDBJ databases">
        <title>Draft genome sequences of three monokaryotic isolates of the white-rot basidiomycete fungus Dichomitus squalens.</title>
        <authorList>
            <consortium name="DOE Joint Genome Institute"/>
            <person name="Lopez S.C."/>
            <person name="Andreopoulos B."/>
            <person name="Pangilinan J."/>
            <person name="Lipzen A."/>
            <person name="Riley R."/>
            <person name="Ahrendt S."/>
            <person name="Ng V."/>
            <person name="Barry K."/>
            <person name="Daum C."/>
            <person name="Grigoriev I.V."/>
            <person name="Hilden K.S."/>
            <person name="Makela M.R."/>
            <person name="de Vries R.P."/>
        </authorList>
    </citation>
    <scope>NUCLEOTIDE SEQUENCE [LARGE SCALE GENOMIC DNA]</scope>
    <source>
        <strain evidence="1">OM18370.1</strain>
    </source>
</reference>
<sequence length="96" mass="10656">MRPDISCSHNSSITADRWGPPLLTCSPFEVVRRQQPVASNPCMPPPSSEATTTMVATLFAPESHGIPLADGEAMYRPGQKLSNRMMPVKYFSQRRH</sequence>